<evidence type="ECO:0000313" key="2">
    <source>
        <dbReference type="Proteomes" id="UP000596276"/>
    </source>
</evidence>
<evidence type="ECO:0000313" key="1">
    <source>
        <dbReference type="EMBL" id="QRD90793.1"/>
    </source>
</evidence>
<name>A0A7U2QZN9_ASPFN</name>
<dbReference type="EMBL" id="CP044618">
    <property type="protein sequence ID" value="QRD90793.1"/>
    <property type="molecule type" value="Genomic_DNA"/>
</dbReference>
<reference evidence="2" key="1">
    <citation type="journal article" date="2021" name="G3 (Bethesda)">
        <title>Chromosome assembled and annotated genome sequence of Aspergillus flavus NRRL 3357.</title>
        <authorList>
            <person name="Skerker J.M."/>
            <person name="Pianalto K.M."/>
            <person name="Mondo S.J."/>
            <person name="Yang K."/>
            <person name="Arkin A.P."/>
            <person name="Keller N.P."/>
            <person name="Grigoriev I.V."/>
            <person name="Louise Glass N.L."/>
        </authorList>
    </citation>
    <scope>NUCLEOTIDE SEQUENCE [LARGE SCALE GENOMIC DNA]</scope>
    <source>
        <strain evidence="2">ATCC 200026 / FGSC A1120 / IAM 13836 / NRRL 3357 / JCM 12722 / SRRC 167</strain>
    </source>
</reference>
<gene>
    <name evidence="1" type="ORF">F9C07_10399</name>
</gene>
<dbReference type="Proteomes" id="UP000596276">
    <property type="component" value="Chromosome 4"/>
</dbReference>
<dbReference type="VEuPathDB" id="FungiDB:F9C07_10399"/>
<proteinExistence type="predicted"/>
<organism evidence="1 2">
    <name type="scientific">Aspergillus flavus (strain ATCC 200026 / FGSC A1120 / IAM 13836 / NRRL 3357 / JCM 12722 / SRRC 167)</name>
    <dbReference type="NCBI Taxonomy" id="332952"/>
    <lineage>
        <taxon>Eukaryota</taxon>
        <taxon>Fungi</taxon>
        <taxon>Dikarya</taxon>
        <taxon>Ascomycota</taxon>
        <taxon>Pezizomycotina</taxon>
        <taxon>Eurotiomycetes</taxon>
        <taxon>Eurotiomycetidae</taxon>
        <taxon>Eurotiales</taxon>
        <taxon>Aspergillaceae</taxon>
        <taxon>Aspergillus</taxon>
        <taxon>Aspergillus subgen. Circumdati</taxon>
    </lineage>
</organism>
<dbReference type="AlphaFoldDB" id="A0A7U2QZN9"/>
<accession>A0A7U2QZN9</accession>
<sequence length="110" mass="12440">MAVSRNTTETPKNLYARAETLWDTARFAFRPVRGATTELDPASYSIVGAPKAAYRLRLCMGVLPVFDATSRYSERWWCRAESELARVTSVTTKPVAQEQKRLQLLSLETL</sequence>
<keyword evidence="2" id="KW-1185">Reference proteome</keyword>
<protein>
    <submittedName>
        <fullName evidence="1">Uncharacterized protein</fullName>
    </submittedName>
</protein>